<sequence>MRAAVALLAFASSAFAYTVTFPGQNQPWGDSGSNKLTWTKVSTDKQNFTVVLDNQSISGFTPQVLAALVDGASGSTDLNPPNPGWQDGSGYRINLVQDENNLSTIYAQSTQFDIKPSNGSSSTTSKKCDSFFFP</sequence>
<accession>A0A9P6JVQ4</accession>
<organism evidence="5 6">
    <name type="scientific">Crepidotus variabilis</name>
    <dbReference type="NCBI Taxonomy" id="179855"/>
    <lineage>
        <taxon>Eukaryota</taxon>
        <taxon>Fungi</taxon>
        <taxon>Dikarya</taxon>
        <taxon>Basidiomycota</taxon>
        <taxon>Agaricomycotina</taxon>
        <taxon>Agaricomycetes</taxon>
        <taxon>Agaricomycetidae</taxon>
        <taxon>Agaricales</taxon>
        <taxon>Agaricineae</taxon>
        <taxon>Crepidotaceae</taxon>
        <taxon>Crepidotus</taxon>
    </lineage>
</organism>
<feature type="region of interest" description="Disordered" evidence="2">
    <location>
        <begin position="114"/>
        <end position="134"/>
    </location>
</feature>
<feature type="domain" description="Yeast cell wall synthesis Kre9/Knh1-like N-terminal" evidence="4">
    <location>
        <begin position="22"/>
        <end position="114"/>
    </location>
</feature>
<dbReference type="Proteomes" id="UP000807306">
    <property type="component" value="Unassembled WGS sequence"/>
</dbReference>
<proteinExistence type="predicted"/>
<evidence type="ECO:0000259" key="4">
    <source>
        <dbReference type="Pfam" id="PF10342"/>
    </source>
</evidence>
<dbReference type="InterPro" id="IPR052479">
    <property type="entry name" value="GPI-anchor_Adhesion_Reg"/>
</dbReference>
<dbReference type="Pfam" id="PF10342">
    <property type="entry name" value="Kre9_KNH"/>
    <property type="match status" value="1"/>
</dbReference>
<comment type="caution">
    <text evidence="5">The sequence shown here is derived from an EMBL/GenBank/DDBJ whole genome shotgun (WGS) entry which is preliminary data.</text>
</comment>
<dbReference type="EMBL" id="MU157825">
    <property type="protein sequence ID" value="KAF9534736.1"/>
    <property type="molecule type" value="Genomic_DNA"/>
</dbReference>
<reference evidence="5" key="1">
    <citation type="submission" date="2020-11" db="EMBL/GenBank/DDBJ databases">
        <authorList>
            <consortium name="DOE Joint Genome Institute"/>
            <person name="Ahrendt S."/>
            <person name="Riley R."/>
            <person name="Andreopoulos W."/>
            <person name="Labutti K."/>
            <person name="Pangilinan J."/>
            <person name="Ruiz-Duenas F.J."/>
            <person name="Barrasa J.M."/>
            <person name="Sanchez-Garcia M."/>
            <person name="Camarero S."/>
            <person name="Miyauchi S."/>
            <person name="Serrano A."/>
            <person name="Linde D."/>
            <person name="Babiker R."/>
            <person name="Drula E."/>
            <person name="Ayuso-Fernandez I."/>
            <person name="Pacheco R."/>
            <person name="Padilla G."/>
            <person name="Ferreira P."/>
            <person name="Barriuso J."/>
            <person name="Kellner H."/>
            <person name="Castanera R."/>
            <person name="Alfaro M."/>
            <person name="Ramirez L."/>
            <person name="Pisabarro A.G."/>
            <person name="Kuo A."/>
            <person name="Tritt A."/>
            <person name="Lipzen A."/>
            <person name="He G."/>
            <person name="Yan M."/>
            <person name="Ng V."/>
            <person name="Cullen D."/>
            <person name="Martin F."/>
            <person name="Rosso M.-N."/>
            <person name="Henrissat B."/>
            <person name="Hibbett D."/>
            <person name="Martinez A.T."/>
            <person name="Grigoriev I.V."/>
        </authorList>
    </citation>
    <scope>NUCLEOTIDE SEQUENCE</scope>
    <source>
        <strain evidence="5">CBS 506.95</strain>
    </source>
</reference>
<dbReference type="OrthoDB" id="5316007at2759"/>
<dbReference type="InterPro" id="IPR018466">
    <property type="entry name" value="Kre9/Knh1-like_N"/>
</dbReference>
<keyword evidence="1 3" id="KW-0732">Signal</keyword>
<evidence type="ECO:0000256" key="3">
    <source>
        <dbReference type="SAM" id="SignalP"/>
    </source>
</evidence>
<feature type="compositionally biased region" description="Polar residues" evidence="2">
    <location>
        <begin position="114"/>
        <end position="125"/>
    </location>
</feature>
<gene>
    <name evidence="5" type="ORF">CPB83DRAFT_755542</name>
</gene>
<dbReference type="PANTHER" id="PTHR35185">
    <property type="entry name" value="SERINE/THREONINE-RICH PROTEIN ADG2-RELATED"/>
    <property type="match status" value="1"/>
</dbReference>
<evidence type="ECO:0000256" key="2">
    <source>
        <dbReference type="SAM" id="MobiDB-lite"/>
    </source>
</evidence>
<feature type="chain" id="PRO_5040224494" description="Yeast cell wall synthesis Kre9/Knh1-like N-terminal domain-containing protein" evidence="3">
    <location>
        <begin position="17"/>
        <end position="134"/>
    </location>
</feature>
<keyword evidence="6" id="KW-1185">Reference proteome</keyword>
<name>A0A9P6JVQ4_9AGAR</name>
<dbReference type="AlphaFoldDB" id="A0A9P6JVQ4"/>
<protein>
    <recommendedName>
        <fullName evidence="4">Yeast cell wall synthesis Kre9/Knh1-like N-terminal domain-containing protein</fullName>
    </recommendedName>
</protein>
<evidence type="ECO:0000313" key="6">
    <source>
        <dbReference type="Proteomes" id="UP000807306"/>
    </source>
</evidence>
<evidence type="ECO:0000313" key="5">
    <source>
        <dbReference type="EMBL" id="KAF9534736.1"/>
    </source>
</evidence>
<evidence type="ECO:0000256" key="1">
    <source>
        <dbReference type="ARBA" id="ARBA00022729"/>
    </source>
</evidence>
<feature type="signal peptide" evidence="3">
    <location>
        <begin position="1"/>
        <end position="16"/>
    </location>
</feature>
<dbReference type="PANTHER" id="PTHR35185:SF1">
    <property type="entry name" value="UPF0619 GPI-ANCHORED MEMBRANE PROTEIN C1322.10"/>
    <property type="match status" value="1"/>
</dbReference>